<dbReference type="Proteomes" id="UP000248724">
    <property type="component" value="Unassembled WGS sequence"/>
</dbReference>
<dbReference type="Gene3D" id="3.40.30.10">
    <property type="entry name" value="Glutaredoxin"/>
    <property type="match status" value="1"/>
</dbReference>
<dbReference type="CDD" id="cd02970">
    <property type="entry name" value="PRX_like2"/>
    <property type="match status" value="1"/>
</dbReference>
<gene>
    <name evidence="1" type="ORF">DLM65_09275</name>
</gene>
<dbReference type="Pfam" id="PF13911">
    <property type="entry name" value="AhpC-TSA_2"/>
    <property type="match status" value="1"/>
</dbReference>
<dbReference type="EMBL" id="QHBU01000177">
    <property type="protein sequence ID" value="PZR80014.1"/>
    <property type="molecule type" value="Genomic_DNA"/>
</dbReference>
<dbReference type="SUPFAM" id="SSF52833">
    <property type="entry name" value="Thioredoxin-like"/>
    <property type="match status" value="1"/>
</dbReference>
<proteinExistence type="predicted"/>
<protein>
    <recommendedName>
        <fullName evidence="3">AhpC/TSA family protein</fullName>
    </recommendedName>
</protein>
<dbReference type="AlphaFoldDB" id="A0A2W6A961"/>
<evidence type="ECO:0008006" key="3">
    <source>
        <dbReference type="Google" id="ProtNLM"/>
    </source>
</evidence>
<organism evidence="1 2">
    <name type="scientific">Candidatus Aeolococcus gillhamiae</name>
    <dbReference type="NCBI Taxonomy" id="3127015"/>
    <lineage>
        <taxon>Bacteria</taxon>
        <taxon>Bacillati</taxon>
        <taxon>Candidatus Dormiibacterota</taxon>
        <taxon>Candidatus Dormibacteria</taxon>
        <taxon>Candidatus Aeolococcales</taxon>
        <taxon>Candidatus Aeolococcaceae</taxon>
        <taxon>Candidatus Aeolococcus</taxon>
    </lineage>
</organism>
<comment type="caution">
    <text evidence="1">The sequence shown here is derived from an EMBL/GenBank/DDBJ whole genome shotgun (WGS) entry which is preliminary data.</text>
</comment>
<reference evidence="1 2" key="1">
    <citation type="journal article" date="2017" name="Nature">
        <title>Atmospheric trace gases support primary production in Antarctic desert surface soil.</title>
        <authorList>
            <person name="Ji M."/>
            <person name="Greening C."/>
            <person name="Vanwonterghem I."/>
            <person name="Carere C.R."/>
            <person name="Bay S.K."/>
            <person name="Steen J.A."/>
            <person name="Montgomery K."/>
            <person name="Lines T."/>
            <person name="Beardall J."/>
            <person name="van Dorst J."/>
            <person name="Snape I."/>
            <person name="Stott M.B."/>
            <person name="Hugenholtz P."/>
            <person name="Ferrari B.C."/>
        </authorList>
    </citation>
    <scope>NUCLEOTIDE SEQUENCE [LARGE SCALE GENOMIC DNA]</scope>
    <source>
        <strain evidence="1">RRmetagenome_bin12</strain>
    </source>
</reference>
<accession>A0A2W6A961</accession>
<dbReference type="PANTHER" id="PTHR28630:SF3">
    <property type="entry name" value="PEROXIREDOXIN-LIKE 2C"/>
    <property type="match status" value="1"/>
</dbReference>
<dbReference type="InterPro" id="IPR032801">
    <property type="entry name" value="PXL2A/B/C"/>
</dbReference>
<dbReference type="PANTHER" id="PTHR28630">
    <property type="match status" value="1"/>
</dbReference>
<dbReference type="InterPro" id="IPR036249">
    <property type="entry name" value="Thioredoxin-like_sf"/>
</dbReference>
<evidence type="ECO:0000313" key="2">
    <source>
        <dbReference type="Proteomes" id="UP000248724"/>
    </source>
</evidence>
<name>A0A2W6A961_9BACT</name>
<evidence type="ECO:0000313" key="1">
    <source>
        <dbReference type="EMBL" id="PZR80014.1"/>
    </source>
</evidence>
<sequence>MRIDGHKLAGIDVHTAAGRPTRLGDLWETRPAVMVWLRHFGCLFCKEQTAEFRARRTDIEDRGARLAFVGNGGPRYASGFRDEFCPDCTVLTDPELTSYRAIGARSGLLNTLGPQAWGAGIRAFARGARQQRTQGSPFQQGGVLVMTPGDCVAYSYLSKAAGDHPAVDKVIAAIPASARTAAAAR</sequence>